<dbReference type="STRING" id="471704.A0A151J4X7"/>
<evidence type="ECO:0000256" key="8">
    <source>
        <dbReference type="ARBA" id="ARBA00022833"/>
    </source>
</evidence>
<accession>A0A151J4X7</accession>
<dbReference type="CDD" id="cd09601">
    <property type="entry name" value="M1_APN-Q_like"/>
    <property type="match status" value="1"/>
</dbReference>
<comment type="subcellular location">
    <subcellularLocation>
        <location evidence="2">Cell membrane</location>
        <topology evidence="2">Lipid-anchor</topology>
        <topology evidence="2">GPI-anchor</topology>
    </subcellularLocation>
</comment>
<dbReference type="GO" id="GO:0005886">
    <property type="term" value="C:plasma membrane"/>
    <property type="evidence" value="ECO:0007669"/>
    <property type="project" value="UniProtKB-SubCell"/>
</dbReference>
<feature type="domain" description="ERAP1-like C-terminal" evidence="12">
    <location>
        <begin position="525"/>
        <end position="687"/>
    </location>
</feature>
<dbReference type="EMBL" id="KQ980079">
    <property type="protein sequence ID" value="KYN17817.1"/>
    <property type="molecule type" value="Genomic_DNA"/>
</dbReference>
<keyword evidence="9" id="KW-0482">Metalloprotease</keyword>
<evidence type="ECO:0000259" key="12">
    <source>
        <dbReference type="Pfam" id="PF11838"/>
    </source>
</evidence>
<dbReference type="Proteomes" id="UP000078492">
    <property type="component" value="Unassembled WGS sequence"/>
</dbReference>
<gene>
    <name evidence="14" type="ORF">ALC57_09893</name>
</gene>
<dbReference type="GO" id="GO:0005737">
    <property type="term" value="C:cytoplasm"/>
    <property type="evidence" value="ECO:0007669"/>
    <property type="project" value="TreeGrafter"/>
</dbReference>
<feature type="domain" description="Aminopeptidase N-like N-terminal" evidence="13">
    <location>
        <begin position="703"/>
        <end position="871"/>
    </location>
</feature>
<dbReference type="Pfam" id="PF01433">
    <property type="entry name" value="Peptidase_M1"/>
    <property type="match status" value="2"/>
</dbReference>
<feature type="domain" description="Aminopeptidase N-like N-terminal" evidence="13">
    <location>
        <begin position="50"/>
        <end position="226"/>
    </location>
</feature>
<dbReference type="InterPro" id="IPR024571">
    <property type="entry name" value="ERAP1-like_C_dom"/>
</dbReference>
<keyword evidence="7" id="KW-0378">Hydrolase</keyword>
<dbReference type="InterPro" id="IPR014782">
    <property type="entry name" value="Peptidase_M1_dom"/>
</dbReference>
<protein>
    <submittedName>
        <fullName evidence="14">Glutamyl aminopeptidase</fullName>
    </submittedName>
</protein>
<dbReference type="PRINTS" id="PR00756">
    <property type="entry name" value="ALADIPTASE"/>
</dbReference>
<evidence type="ECO:0000256" key="6">
    <source>
        <dbReference type="ARBA" id="ARBA00022723"/>
    </source>
</evidence>
<dbReference type="InterPro" id="IPR050344">
    <property type="entry name" value="Peptidase_M1_aminopeptidases"/>
</dbReference>
<sequence length="1367" mass="161874">MITVLAGKHVFYSNTVNDFQLPSYMIPVHYHVNLVHLYTTTNEFSWKETLNVNYENSSFLFVGTSNITVNILRSTHNIRLHSLHPIVNNDEVTLIRSDGKIYRIIEYSSEANIIEFGFDDVLTPDLYTIKIQFFGQLLKKYAQNFFEYSDSNDEKDVTWLIAPTIQATGLGQLFPCWSEAHLKATFKMSMNHHRNYTVLFNMPVQANDSTDKNYWWTHFHVTPPMSNLQIAIVLTTFSHIRINENITLWCGKCSDQQSANLKFVKSLIENITLHLQSEFSEIIIPKMDHIAIPNFPYDVTSKWGLIFHREADLVYDEQVDTVMRKIKIARLVAPKIAYQWFSNIFNKPKLMDFFVVQSQYDSLHLDSHDINMNPAKINNLSEIDAIFSFPRSMKVLVILRMFQNEISTEVFRKNVLTYLRKHTFSSNSYKFSPIHEILYSEIRYIPNEFLTWIENERYPDVSWIHFETWSSSGTKGKLLQMYGDSYGKWWIPVTLYYPLVNIDVRKVFLSPENPIASVRSNPKDWKIVNFEQAGYFRANYDTTTVYRVEQLLNMAKGPMWKNISAINRAKIIDDAFHFKMERKFNGSFWELTKHLMEDTDYVAWYPTIKILEYMSCLIPFLNNQDVRNIRRLLGKPFHKLGVTEYPMDDEFTKYLRQDIMRLSCSYRFQDCVITAYDVLKQHLEDPKKNRWEETFIINYENSSFLFTGRSNITVNILKTTRNIRLHSLHQIVNNDEVTLIRSDGKIYQTIEYTSESNIIDFSFDDVLTPALYTVKIQFQGQLLKRHAQNFFEYSDTNEKDIIWLIAPTIQATGLGRLFPCWSEAHLKVTFKMSMSHHRNYTVLSNMPVQAYDTTDKNYWWTHFHVTPPISTMQIAIVLTTFSHIRINENITLWCEKCSDQQSGNLKFVKSLIENITLHLQSEFGEIIIPKMDHVAIPNFPYDVTSKWGLIFHREADLIYDEQVDTVMRKNTIARLIAPKIAYQWFSNVLSMSWWSHFWLHDGLATLFGEEAIVKIFNKPKLMDFFVVQSLYDSLHLDSHININPAKINNLTEIDSIFSFPRSMKVLVILRMFQNEISTEVFRKNVLTYLRKHMFSSSGSYKFSPIHEILERKNSYNISNKFLTWIENERYPVVRYKQETHWQGKMWQTYDDLVYYGKWWIPVTTYCPYSSNETIKIWLSPKKPIAPVPYMDFPNTIRMINFELAGYFRANYDIKTMQHIVFELENMNKVYGQPISAINRAKIIDDMFHFMMERHLNVSVFWNFTRYLSKETDYVAWYPMIKIFEYMSTMIPFSVEEVKYINIKEKFWELVDKPLKTLGFEEDSMEDDFTKFLRQEIVKWACTFQHQKCLHTIYAKLEAHLQDPKKYR</sequence>
<evidence type="ECO:0000256" key="1">
    <source>
        <dbReference type="ARBA" id="ARBA00001947"/>
    </source>
</evidence>
<keyword evidence="5" id="KW-0645">Protease</keyword>
<keyword evidence="6" id="KW-0479">Metal-binding</keyword>
<dbReference type="SUPFAM" id="SSF55486">
    <property type="entry name" value="Metalloproteases ('zincins'), catalytic domain"/>
    <property type="match status" value="2"/>
</dbReference>
<dbReference type="PANTHER" id="PTHR11533:SF294">
    <property type="entry name" value="THYROTROPIN-RELEASING HORMONE-DEGRADING ECTOENZYME"/>
    <property type="match status" value="1"/>
</dbReference>
<dbReference type="SUPFAM" id="SSF63737">
    <property type="entry name" value="Leukotriene A4 hydrolase N-terminal domain"/>
    <property type="match status" value="2"/>
</dbReference>
<evidence type="ECO:0000256" key="5">
    <source>
        <dbReference type="ARBA" id="ARBA00022670"/>
    </source>
</evidence>
<dbReference type="GO" id="GO:0005615">
    <property type="term" value="C:extracellular space"/>
    <property type="evidence" value="ECO:0007669"/>
    <property type="project" value="TreeGrafter"/>
</dbReference>
<dbReference type="Pfam" id="PF11838">
    <property type="entry name" value="ERAP1_C"/>
    <property type="match status" value="2"/>
</dbReference>
<reference evidence="14 15" key="1">
    <citation type="submission" date="2015-09" db="EMBL/GenBank/DDBJ databases">
        <title>Trachymyrmex cornetzi WGS genome.</title>
        <authorList>
            <person name="Nygaard S."/>
            <person name="Hu H."/>
            <person name="Boomsma J."/>
            <person name="Zhang G."/>
        </authorList>
    </citation>
    <scope>NUCLEOTIDE SEQUENCE [LARGE SCALE GENOMIC DNA]</scope>
    <source>
        <strain evidence="14">Tcor2-1</strain>
        <tissue evidence="14">Whole body</tissue>
    </source>
</reference>
<keyword evidence="15" id="KW-1185">Reference proteome</keyword>
<dbReference type="Pfam" id="PF17900">
    <property type="entry name" value="Peptidase_M1_N"/>
    <property type="match status" value="2"/>
</dbReference>
<keyword evidence="4" id="KW-0472">Membrane</keyword>
<dbReference type="InterPro" id="IPR027268">
    <property type="entry name" value="Peptidase_M4/M1_CTD_sf"/>
</dbReference>
<comment type="cofactor">
    <cofactor evidence="1">
        <name>Zn(2+)</name>
        <dbReference type="ChEBI" id="CHEBI:29105"/>
    </cofactor>
</comment>
<evidence type="ECO:0000313" key="14">
    <source>
        <dbReference type="EMBL" id="KYN17817.1"/>
    </source>
</evidence>
<dbReference type="GO" id="GO:0008270">
    <property type="term" value="F:zinc ion binding"/>
    <property type="evidence" value="ECO:0007669"/>
    <property type="project" value="InterPro"/>
</dbReference>
<evidence type="ECO:0000259" key="11">
    <source>
        <dbReference type="Pfam" id="PF01433"/>
    </source>
</evidence>
<proteinExistence type="inferred from homology"/>
<dbReference type="Gene3D" id="2.60.40.1730">
    <property type="entry name" value="tricorn interacting facor f3 domain"/>
    <property type="match status" value="2"/>
</dbReference>
<keyword evidence="4" id="KW-0325">Glycoprotein</keyword>
<feature type="domain" description="Peptidase M1 membrane alanine aminopeptidase" evidence="11">
    <location>
        <begin position="927"/>
        <end position="1102"/>
    </location>
</feature>
<keyword evidence="10" id="KW-0449">Lipoprotein</keyword>
<keyword evidence="4" id="KW-0336">GPI-anchor</keyword>
<dbReference type="Gene3D" id="1.10.390.10">
    <property type="entry name" value="Neutral Protease Domain 2"/>
    <property type="match status" value="3"/>
</dbReference>
<dbReference type="GO" id="GO:0006508">
    <property type="term" value="P:proteolysis"/>
    <property type="evidence" value="ECO:0007669"/>
    <property type="project" value="UniProtKB-KW"/>
</dbReference>
<dbReference type="GO" id="GO:0098552">
    <property type="term" value="C:side of membrane"/>
    <property type="evidence" value="ECO:0007669"/>
    <property type="project" value="UniProtKB-KW"/>
</dbReference>
<comment type="similarity">
    <text evidence="3">Belongs to the peptidase M1 family.</text>
</comment>
<evidence type="ECO:0000256" key="9">
    <source>
        <dbReference type="ARBA" id="ARBA00023049"/>
    </source>
</evidence>
<keyword evidence="8" id="KW-0862">Zinc</keyword>
<dbReference type="InterPro" id="IPR045357">
    <property type="entry name" value="Aminopeptidase_N-like_N"/>
</dbReference>
<dbReference type="InterPro" id="IPR034016">
    <property type="entry name" value="M1_APN-typ"/>
</dbReference>
<feature type="domain" description="ERAP1-like C-terminal" evidence="12">
    <location>
        <begin position="1199"/>
        <end position="1363"/>
    </location>
</feature>
<evidence type="ECO:0000256" key="4">
    <source>
        <dbReference type="ARBA" id="ARBA00022622"/>
    </source>
</evidence>
<dbReference type="InterPro" id="IPR001930">
    <property type="entry name" value="Peptidase_M1"/>
</dbReference>
<keyword evidence="14" id="KW-0031">Aminopeptidase</keyword>
<evidence type="ECO:0000313" key="15">
    <source>
        <dbReference type="Proteomes" id="UP000078492"/>
    </source>
</evidence>
<feature type="domain" description="Peptidase M1 membrane alanine aminopeptidase" evidence="11">
    <location>
        <begin position="283"/>
        <end position="344"/>
    </location>
</feature>
<dbReference type="Gene3D" id="1.25.50.20">
    <property type="match status" value="1"/>
</dbReference>
<name>A0A151J4X7_9HYME</name>
<dbReference type="GO" id="GO:0070006">
    <property type="term" value="F:metalloaminopeptidase activity"/>
    <property type="evidence" value="ECO:0007669"/>
    <property type="project" value="TreeGrafter"/>
</dbReference>
<dbReference type="Gene3D" id="2.60.40.1910">
    <property type="match status" value="1"/>
</dbReference>
<dbReference type="PANTHER" id="PTHR11533">
    <property type="entry name" value="PROTEASE M1 ZINC METALLOPROTEASE"/>
    <property type="match status" value="1"/>
</dbReference>
<organism evidence="14 15">
    <name type="scientific">Trachymyrmex cornetzi</name>
    <dbReference type="NCBI Taxonomy" id="471704"/>
    <lineage>
        <taxon>Eukaryota</taxon>
        <taxon>Metazoa</taxon>
        <taxon>Ecdysozoa</taxon>
        <taxon>Arthropoda</taxon>
        <taxon>Hexapoda</taxon>
        <taxon>Insecta</taxon>
        <taxon>Pterygota</taxon>
        <taxon>Neoptera</taxon>
        <taxon>Endopterygota</taxon>
        <taxon>Hymenoptera</taxon>
        <taxon>Apocrita</taxon>
        <taxon>Aculeata</taxon>
        <taxon>Formicoidea</taxon>
        <taxon>Formicidae</taxon>
        <taxon>Myrmicinae</taxon>
        <taxon>Trachymyrmex</taxon>
    </lineage>
</organism>
<dbReference type="GO" id="GO:0042277">
    <property type="term" value="F:peptide binding"/>
    <property type="evidence" value="ECO:0007669"/>
    <property type="project" value="TreeGrafter"/>
</dbReference>
<evidence type="ECO:0000256" key="3">
    <source>
        <dbReference type="ARBA" id="ARBA00010136"/>
    </source>
</evidence>
<evidence type="ECO:0000256" key="2">
    <source>
        <dbReference type="ARBA" id="ARBA00004609"/>
    </source>
</evidence>
<evidence type="ECO:0000256" key="7">
    <source>
        <dbReference type="ARBA" id="ARBA00022801"/>
    </source>
</evidence>
<dbReference type="InterPro" id="IPR042097">
    <property type="entry name" value="Aminopeptidase_N-like_N_sf"/>
</dbReference>
<evidence type="ECO:0000259" key="13">
    <source>
        <dbReference type="Pfam" id="PF17900"/>
    </source>
</evidence>
<evidence type="ECO:0000256" key="10">
    <source>
        <dbReference type="ARBA" id="ARBA00023288"/>
    </source>
</evidence>
<dbReference type="GO" id="GO:0043171">
    <property type="term" value="P:peptide catabolic process"/>
    <property type="evidence" value="ECO:0007669"/>
    <property type="project" value="TreeGrafter"/>
</dbReference>